<dbReference type="GO" id="GO:0000981">
    <property type="term" value="F:DNA-binding transcription factor activity, RNA polymerase II-specific"/>
    <property type="evidence" value="ECO:0007669"/>
    <property type="project" value="InterPro"/>
</dbReference>
<evidence type="ECO:0000313" key="9">
    <source>
        <dbReference type="EMBL" id="TGJ85570.1"/>
    </source>
</evidence>
<keyword evidence="5" id="KW-0804">Transcription</keyword>
<reference evidence="9 10" key="1">
    <citation type="submission" date="2019-03" db="EMBL/GenBank/DDBJ databases">
        <title>Draft genome sequence of Xylaria hypoxylon DSM 108379, a ubiquitous saprotrophic-parasitic fungi on hardwood.</title>
        <authorList>
            <person name="Buettner E."/>
            <person name="Leonhardt S."/>
            <person name="Gebauer A.M."/>
            <person name="Liers C."/>
            <person name="Hofrichter M."/>
            <person name="Kellner H."/>
        </authorList>
    </citation>
    <scope>NUCLEOTIDE SEQUENCE [LARGE SCALE GENOMIC DNA]</scope>
    <source>
        <strain evidence="9 10">DSM 108379</strain>
    </source>
</reference>
<evidence type="ECO:0000256" key="2">
    <source>
        <dbReference type="ARBA" id="ARBA00022723"/>
    </source>
</evidence>
<dbReference type="EMBL" id="SKBN01000043">
    <property type="protein sequence ID" value="TGJ85570.1"/>
    <property type="molecule type" value="Genomic_DNA"/>
</dbReference>
<protein>
    <recommendedName>
        <fullName evidence="8">Xylanolytic transcriptional activator regulatory domain-containing protein</fullName>
    </recommendedName>
</protein>
<evidence type="ECO:0000256" key="7">
    <source>
        <dbReference type="SAM" id="MobiDB-lite"/>
    </source>
</evidence>
<dbReference type="STRING" id="37992.A0A4Z0Z209"/>
<feature type="domain" description="Xylanolytic transcriptional activator regulatory" evidence="8">
    <location>
        <begin position="254"/>
        <end position="335"/>
    </location>
</feature>
<dbReference type="OrthoDB" id="3037908at2759"/>
<dbReference type="InterPro" id="IPR007219">
    <property type="entry name" value="XnlR_reg_dom"/>
</dbReference>
<keyword evidence="10" id="KW-1185">Reference proteome</keyword>
<evidence type="ECO:0000256" key="4">
    <source>
        <dbReference type="ARBA" id="ARBA00023125"/>
    </source>
</evidence>
<keyword evidence="2" id="KW-0479">Metal-binding</keyword>
<dbReference type="Proteomes" id="UP000297716">
    <property type="component" value="Unassembled WGS sequence"/>
</dbReference>
<dbReference type="AlphaFoldDB" id="A0A4Z0Z209"/>
<dbReference type="InterPro" id="IPR050815">
    <property type="entry name" value="TF_fung"/>
</dbReference>
<comment type="subcellular location">
    <subcellularLocation>
        <location evidence="1">Nucleus</location>
    </subcellularLocation>
</comment>
<evidence type="ECO:0000256" key="1">
    <source>
        <dbReference type="ARBA" id="ARBA00004123"/>
    </source>
</evidence>
<dbReference type="PANTHER" id="PTHR47338">
    <property type="entry name" value="ZN(II)2CYS6 TRANSCRIPTION FACTOR (EUROFUNG)-RELATED"/>
    <property type="match status" value="1"/>
</dbReference>
<dbReference type="GO" id="GO:0003677">
    <property type="term" value="F:DNA binding"/>
    <property type="evidence" value="ECO:0007669"/>
    <property type="project" value="UniProtKB-KW"/>
</dbReference>
<proteinExistence type="predicted"/>
<dbReference type="GO" id="GO:0005634">
    <property type="term" value="C:nucleus"/>
    <property type="evidence" value="ECO:0007669"/>
    <property type="project" value="UniProtKB-SubCell"/>
</dbReference>
<dbReference type="PANTHER" id="PTHR47338:SF3">
    <property type="entry name" value="C6 FINGER DOMAIN TRANSCRIPTION FACTOR DBAA-RELATED"/>
    <property type="match status" value="1"/>
</dbReference>
<keyword evidence="4" id="KW-0238">DNA-binding</keyword>
<name>A0A4Z0Z209_9PEZI</name>
<dbReference type="CDD" id="cd12148">
    <property type="entry name" value="fungal_TF_MHR"/>
    <property type="match status" value="1"/>
</dbReference>
<dbReference type="GO" id="GO:0008270">
    <property type="term" value="F:zinc ion binding"/>
    <property type="evidence" value="ECO:0007669"/>
    <property type="project" value="InterPro"/>
</dbReference>
<keyword evidence="6" id="KW-0539">Nucleus</keyword>
<feature type="compositionally biased region" description="Polar residues" evidence="7">
    <location>
        <begin position="385"/>
        <end position="399"/>
    </location>
</feature>
<evidence type="ECO:0000313" key="10">
    <source>
        <dbReference type="Proteomes" id="UP000297716"/>
    </source>
</evidence>
<evidence type="ECO:0000256" key="5">
    <source>
        <dbReference type="ARBA" id="ARBA00023163"/>
    </source>
</evidence>
<accession>A0A4Z0Z209</accession>
<evidence type="ECO:0000256" key="3">
    <source>
        <dbReference type="ARBA" id="ARBA00023015"/>
    </source>
</evidence>
<dbReference type="SMART" id="SM00906">
    <property type="entry name" value="Fungal_trans"/>
    <property type="match status" value="1"/>
</dbReference>
<feature type="compositionally biased region" description="Acidic residues" evidence="7">
    <location>
        <begin position="56"/>
        <end position="65"/>
    </location>
</feature>
<feature type="compositionally biased region" description="Basic and acidic residues" evidence="7">
    <location>
        <begin position="29"/>
        <end position="48"/>
    </location>
</feature>
<evidence type="ECO:0000256" key="6">
    <source>
        <dbReference type="ARBA" id="ARBA00023242"/>
    </source>
</evidence>
<gene>
    <name evidence="9" type="ORF">E0Z10_g3192</name>
</gene>
<sequence length="547" mass="61347">MRFEDSNGCDVTSARSVDERESVAIGEDLQARLKDQRGRAMAIDKDSNSHQGSITDNDDYSSEEGNEAREMSSIYAAEASHNICDVQCWPGQITQQQPIVSIAPLDGIENIESDLLFTESNPQQSQVNISFGIELSLTSIVCTDLNQLYFDRVHTFAPILQKSRYLSWSKQPGKTKQKLCLQYTMWILAASFSSQFQVLRSNLYNEARHLLDTLDTDTEINQGYNHSIHIEQVQAWVLMAMYELTSDASNYQRGLVDVGRAFRLIQVMKLHEIDGYSQVSSSPHDDHDWVDKESIRRTFWLAYTMDRFTSAIDGVPLTLNEQQIHTRLPSPEAEFASGKPIKMCFLFEAVNAVENSQLRGNTSPFMQSVIVATICGRVLEHKQRPPTTHSQHQDPSSMDPNRDISHDTEQLDPILVFVTLAAYMAILVLCETVEPMNFGIEAQSTQMTDALLFEQNQRALDAAHELAMLTTRLGHIDHFQTHPFTPIPLLSIAKFCLSRAGQSDSYTTVASGIISVLQELAHVNGLAQNCLQLLGHKLGNCLGMNKN</sequence>
<dbReference type="GO" id="GO:0006351">
    <property type="term" value="P:DNA-templated transcription"/>
    <property type="evidence" value="ECO:0007669"/>
    <property type="project" value="InterPro"/>
</dbReference>
<dbReference type="Pfam" id="PF04082">
    <property type="entry name" value="Fungal_trans"/>
    <property type="match status" value="1"/>
</dbReference>
<keyword evidence="3" id="KW-0805">Transcription regulation</keyword>
<organism evidence="9 10">
    <name type="scientific">Xylaria hypoxylon</name>
    <dbReference type="NCBI Taxonomy" id="37992"/>
    <lineage>
        <taxon>Eukaryota</taxon>
        <taxon>Fungi</taxon>
        <taxon>Dikarya</taxon>
        <taxon>Ascomycota</taxon>
        <taxon>Pezizomycotina</taxon>
        <taxon>Sordariomycetes</taxon>
        <taxon>Xylariomycetidae</taxon>
        <taxon>Xylariales</taxon>
        <taxon>Xylariaceae</taxon>
        <taxon>Xylaria</taxon>
    </lineage>
</organism>
<evidence type="ECO:0000259" key="8">
    <source>
        <dbReference type="SMART" id="SM00906"/>
    </source>
</evidence>
<comment type="caution">
    <text evidence="9">The sequence shown here is derived from an EMBL/GenBank/DDBJ whole genome shotgun (WGS) entry which is preliminary data.</text>
</comment>
<feature type="region of interest" description="Disordered" evidence="7">
    <location>
        <begin position="1"/>
        <end position="67"/>
    </location>
</feature>
<feature type="region of interest" description="Disordered" evidence="7">
    <location>
        <begin position="383"/>
        <end position="405"/>
    </location>
</feature>